<feature type="region of interest" description="Disordered" evidence="1">
    <location>
        <begin position="431"/>
        <end position="651"/>
    </location>
</feature>
<feature type="compositionally biased region" description="Polar residues" evidence="1">
    <location>
        <begin position="302"/>
        <end position="331"/>
    </location>
</feature>
<evidence type="ECO:0000313" key="3">
    <source>
        <dbReference type="Proteomes" id="UP000612746"/>
    </source>
</evidence>
<feature type="compositionally biased region" description="Polar residues" evidence="1">
    <location>
        <begin position="254"/>
        <end position="281"/>
    </location>
</feature>
<reference evidence="2" key="1">
    <citation type="submission" date="2020-12" db="EMBL/GenBank/DDBJ databases">
        <title>Metabolic potential, ecology and presence of endohyphal bacteria is reflected in genomic diversity of Mucoromycotina.</title>
        <authorList>
            <person name="Muszewska A."/>
            <person name="Okrasinska A."/>
            <person name="Steczkiewicz K."/>
            <person name="Drgas O."/>
            <person name="Orlowska M."/>
            <person name="Perlinska-Lenart U."/>
            <person name="Aleksandrzak-Piekarczyk T."/>
            <person name="Szatraj K."/>
            <person name="Zielenkiewicz U."/>
            <person name="Pilsyk S."/>
            <person name="Malc E."/>
            <person name="Mieczkowski P."/>
            <person name="Kruszewska J.S."/>
            <person name="Biernat P."/>
            <person name="Pawlowska J."/>
        </authorList>
    </citation>
    <scope>NUCLEOTIDE SEQUENCE</scope>
    <source>
        <strain evidence="2">WA0000051536</strain>
    </source>
</reference>
<gene>
    <name evidence="2" type="ORF">INT44_002209</name>
</gene>
<feature type="compositionally biased region" description="Low complexity" evidence="1">
    <location>
        <begin position="576"/>
        <end position="589"/>
    </location>
</feature>
<dbReference type="InterPro" id="IPR009072">
    <property type="entry name" value="Histone-fold"/>
</dbReference>
<dbReference type="OrthoDB" id="5382203at2759"/>
<keyword evidence="3" id="KW-1185">Reference proteome</keyword>
<feature type="region of interest" description="Disordered" evidence="1">
    <location>
        <begin position="302"/>
        <end position="405"/>
    </location>
</feature>
<feature type="compositionally biased region" description="Polar residues" evidence="1">
    <location>
        <begin position="611"/>
        <end position="621"/>
    </location>
</feature>
<dbReference type="EMBL" id="JAEPRA010000005">
    <property type="protein sequence ID" value="KAG2185418.1"/>
    <property type="molecule type" value="Genomic_DNA"/>
</dbReference>
<dbReference type="GO" id="GO:0046982">
    <property type="term" value="F:protein heterodimerization activity"/>
    <property type="evidence" value="ECO:0007669"/>
    <property type="project" value="InterPro"/>
</dbReference>
<feature type="region of interest" description="Disordered" evidence="1">
    <location>
        <begin position="253"/>
        <end position="281"/>
    </location>
</feature>
<feature type="compositionally biased region" description="Basic and acidic residues" evidence="1">
    <location>
        <begin position="380"/>
        <end position="389"/>
    </location>
</feature>
<name>A0A8H7Q3W5_9FUNG</name>
<feature type="compositionally biased region" description="Low complexity" evidence="1">
    <location>
        <begin position="332"/>
        <end position="363"/>
    </location>
</feature>
<proteinExistence type="predicted"/>
<accession>A0A8H7Q3W5</accession>
<evidence type="ECO:0000313" key="2">
    <source>
        <dbReference type="EMBL" id="KAG2185418.1"/>
    </source>
</evidence>
<dbReference type="AlphaFoldDB" id="A0A8H7Q3W5"/>
<sequence length="970" mass="106450">MPTKSSYNGKITSLSLHLVSLPRLVHLADGLFILQIGKEYVSIQAAIAIIAEIGALRISSDALNSINQFLDEYLVMLLENATCLDLAQLKAAVSHTLSYTPLGKNAIVEAELELKSYLASAETDSELLLYEKVRSIKFGPALPFETVVQQVRNRSSEYGALISKQSKTTPTQPNKSTVVSSIVAMYLTAIIEHIAEYVLLGTARICEAEDLEHVRIKEVYATLLEDSQVGTAFMRMEIKARLEKRLYPEGNVNVRVSSPTPGTPTKVSVPMSPTSTVNSEISGMEEYQSDFDREIDYDADQSSIRSDPSLNRPDSTQFPQRPSSSASQNNRVSPTPSKSSTYKPVSILNQSSTNGSAGSLSSTPKARTGFRLFGKKKKTQSKEIEKDMIGRASSPSPTIDDDDTKTMDFESLMMSGGTMKVTLTPNRLKSIEVEKDKEQQEDAQNGWRRKKPDIEIIPPPKSDMLKRVALQNMAQSAMKDESQPSLPNSRSPAPKENRPPVPPPRKQKRWADPPSVPPIPSNMRNNVITAQNGQPSSTVNSPASPTFSTRSVRTMNSITSLPSESDGDESNRRDSLMSQSSTLSSLIKSAPAPPANSTMPKMSLELIRNGVQKTAAASNAKTEPIIRSEPERPSSPSHNFTTNETKAARPSIIIAPRSPNLVKKSRNRMSMVVTTAGDEETDSVVSETMDSDDDDDVGKEQPVSAFKATAHRTIVSSMSMDQVPSKNSTRPSAVAAKRASSVIQQTPKNEHVQLSTADLVLLHTKMTTVSSVEDAANLLQMFLKVQGVSFPSVPKPVSILPAGQAVGTKTKDGPGRTTSTNDHAVQTDPWEPVCEHHDKLSKKREETIDSLLISHAEDYIQARIAPIVTVTDCDEEDAVERTLDLSELNGDSSDEYSDVDDVIPMSRFAYPPTYQKDDYMSTKPQVFESEDEEWFLEDSDNEFEPDQFVAENTKDLNSMEIDLVAEWLLG</sequence>
<protein>
    <submittedName>
        <fullName evidence="2">Uncharacterized protein</fullName>
    </submittedName>
</protein>
<feature type="compositionally biased region" description="Basic and acidic residues" evidence="1">
    <location>
        <begin position="431"/>
        <end position="440"/>
    </location>
</feature>
<dbReference type="Gene3D" id="1.10.20.10">
    <property type="entry name" value="Histone, subunit A"/>
    <property type="match status" value="1"/>
</dbReference>
<feature type="region of interest" description="Disordered" evidence="1">
    <location>
        <begin position="805"/>
        <end position="827"/>
    </location>
</feature>
<feature type="region of interest" description="Disordered" evidence="1">
    <location>
        <begin position="678"/>
        <end position="699"/>
    </location>
</feature>
<dbReference type="Proteomes" id="UP000612746">
    <property type="component" value="Unassembled WGS sequence"/>
</dbReference>
<feature type="compositionally biased region" description="Polar residues" evidence="1">
    <location>
        <begin position="522"/>
        <end position="563"/>
    </location>
</feature>
<comment type="caution">
    <text evidence="2">The sequence shown here is derived from an EMBL/GenBank/DDBJ whole genome shotgun (WGS) entry which is preliminary data.</text>
</comment>
<evidence type="ECO:0000256" key="1">
    <source>
        <dbReference type="SAM" id="MobiDB-lite"/>
    </source>
</evidence>
<organism evidence="2 3">
    <name type="scientific">Umbelopsis vinacea</name>
    <dbReference type="NCBI Taxonomy" id="44442"/>
    <lineage>
        <taxon>Eukaryota</taxon>
        <taxon>Fungi</taxon>
        <taxon>Fungi incertae sedis</taxon>
        <taxon>Mucoromycota</taxon>
        <taxon>Mucoromycotina</taxon>
        <taxon>Umbelopsidomycetes</taxon>
        <taxon>Umbelopsidales</taxon>
        <taxon>Umbelopsidaceae</taxon>
        <taxon>Umbelopsis</taxon>
    </lineage>
</organism>